<dbReference type="InterPro" id="IPR050177">
    <property type="entry name" value="Lipid_A_modif_metabolic_enz"/>
</dbReference>
<dbReference type="SUPFAM" id="SSF51182">
    <property type="entry name" value="RmlC-like cupins"/>
    <property type="match status" value="1"/>
</dbReference>
<dbReference type="Gene3D" id="3.40.50.720">
    <property type="entry name" value="NAD(P)-binding Rossmann-like Domain"/>
    <property type="match status" value="1"/>
</dbReference>
<dbReference type="InterPro" id="IPR011051">
    <property type="entry name" value="RmlC_Cupin_sf"/>
</dbReference>
<dbReference type="Gene3D" id="2.60.120.10">
    <property type="entry name" value="Jelly Rolls"/>
    <property type="match status" value="1"/>
</dbReference>
<dbReference type="InterPro" id="IPR036291">
    <property type="entry name" value="NAD(P)-bd_dom_sf"/>
</dbReference>
<sequence>MLKVGITGQSGFIGYHLTQYLRLHMDEVEIVPFDPSYFQDQDNLMRFVQQCDAVVHLAAMNRGSEDEVYATNIRLVEQLIRALEDAGHAPHVIFSSSTQEERDNAYGRSKREGARLLAAWAERNNARYTSLVIPNVFGPFGRPFYNSVVATFCHQLTHHQEPEIKVDASLPLIYVQDLAREIFEVIRGAYDLPAVCLDATAERKVSDILARLQEFKGRYLDQHIIPDLNGPFDTALFNTFRSFIESDHFPVYPEVHTDDRGYLTEVLKERSGGQVFFSVTKPGITRGNHFHMRKIERFCVIQGEALIRLRRIGADQTIEYHVHGSKPSFVDIPIYYTHNITNIGTTDVLTLFWTNELFDPADPDTFYEGV</sequence>
<dbReference type="InterPro" id="IPR014710">
    <property type="entry name" value="RmlC-like_jellyroll"/>
</dbReference>
<feature type="domain" description="NAD-dependent epimerase/dehydratase" evidence="1">
    <location>
        <begin position="6"/>
        <end position="186"/>
    </location>
</feature>
<dbReference type="InterPro" id="IPR029303">
    <property type="entry name" value="CapF_C"/>
</dbReference>
<reference evidence="3 4" key="1">
    <citation type="submission" date="2017-11" db="EMBL/GenBank/DDBJ databases">
        <title>Isolation and Characterization of Methanofollis Species from Methane Seep Offshore SW Taiwan.</title>
        <authorList>
            <person name="Teng N.-H."/>
            <person name="Lai M.-C."/>
            <person name="Chen S.-C."/>
        </authorList>
    </citation>
    <scope>NUCLEOTIDE SEQUENCE [LARGE SCALE GENOMIC DNA]</scope>
    <source>
        <strain evidence="3 4">FWC-SCC2</strain>
    </source>
</reference>
<organism evidence="3 4">
    <name type="scientific">Methanofollis fontis</name>
    <dbReference type="NCBI Taxonomy" id="2052832"/>
    <lineage>
        <taxon>Archaea</taxon>
        <taxon>Methanobacteriati</taxon>
        <taxon>Methanobacteriota</taxon>
        <taxon>Stenosarchaea group</taxon>
        <taxon>Methanomicrobia</taxon>
        <taxon>Methanomicrobiales</taxon>
        <taxon>Methanomicrobiaceae</taxon>
        <taxon>Methanofollis</taxon>
    </lineage>
</organism>
<dbReference type="InterPro" id="IPR001509">
    <property type="entry name" value="Epimerase_deHydtase"/>
</dbReference>
<dbReference type="SUPFAM" id="SSF51735">
    <property type="entry name" value="NAD(P)-binding Rossmann-fold domains"/>
    <property type="match status" value="1"/>
</dbReference>
<evidence type="ECO:0000313" key="3">
    <source>
        <dbReference type="EMBL" id="TAJ43723.1"/>
    </source>
</evidence>
<protein>
    <submittedName>
        <fullName evidence="3">Epimerase</fullName>
    </submittedName>
</protein>
<dbReference type="CDD" id="cd07007">
    <property type="entry name" value="cupin_CapF-like_C"/>
    <property type="match status" value="1"/>
</dbReference>
<evidence type="ECO:0000259" key="2">
    <source>
        <dbReference type="Pfam" id="PF14667"/>
    </source>
</evidence>
<evidence type="ECO:0000259" key="1">
    <source>
        <dbReference type="Pfam" id="PF01370"/>
    </source>
</evidence>
<dbReference type="Pfam" id="PF14667">
    <property type="entry name" value="Polysacc_synt_C"/>
    <property type="match status" value="1"/>
</dbReference>
<proteinExistence type="predicted"/>
<keyword evidence="4" id="KW-1185">Reference proteome</keyword>
<dbReference type="AlphaFoldDB" id="A0A483CT14"/>
<dbReference type="PANTHER" id="PTHR43245:SF55">
    <property type="entry name" value="NAD(P)-BINDING DOMAIN-CONTAINING PROTEIN"/>
    <property type="match status" value="1"/>
</dbReference>
<name>A0A483CT14_9EURY</name>
<dbReference type="PANTHER" id="PTHR43245">
    <property type="entry name" value="BIFUNCTIONAL POLYMYXIN RESISTANCE PROTEIN ARNA"/>
    <property type="match status" value="1"/>
</dbReference>
<dbReference type="EMBL" id="PGCL01000004">
    <property type="protein sequence ID" value="TAJ43723.1"/>
    <property type="molecule type" value="Genomic_DNA"/>
</dbReference>
<dbReference type="Proteomes" id="UP000292580">
    <property type="component" value="Unassembled WGS sequence"/>
</dbReference>
<comment type="caution">
    <text evidence="3">The sequence shown here is derived from an EMBL/GenBank/DDBJ whole genome shotgun (WGS) entry which is preliminary data.</text>
</comment>
<gene>
    <name evidence="3" type="ORF">CUJ86_10155</name>
</gene>
<accession>A0A483CT14</accession>
<evidence type="ECO:0000313" key="4">
    <source>
        <dbReference type="Proteomes" id="UP000292580"/>
    </source>
</evidence>
<dbReference type="Pfam" id="PF01370">
    <property type="entry name" value="Epimerase"/>
    <property type="match status" value="1"/>
</dbReference>
<feature type="domain" description="Capsular polysaccharide assembling protein CapF C-terminal" evidence="2">
    <location>
        <begin position="256"/>
        <end position="366"/>
    </location>
</feature>